<dbReference type="RefSeq" id="WP_202858155.1">
    <property type="nucleotide sequence ID" value="NZ_JAEUGD010000064.1"/>
</dbReference>
<dbReference type="InterPro" id="IPR055529">
    <property type="entry name" value="DUF7103"/>
</dbReference>
<feature type="transmembrane region" description="Helical" evidence="1">
    <location>
        <begin position="17"/>
        <end position="36"/>
    </location>
</feature>
<keyword evidence="1" id="KW-1133">Transmembrane helix</keyword>
<dbReference type="Proteomes" id="UP000614216">
    <property type="component" value="Unassembled WGS sequence"/>
</dbReference>
<feature type="transmembrane region" description="Helical" evidence="1">
    <location>
        <begin position="115"/>
        <end position="138"/>
    </location>
</feature>
<proteinExistence type="predicted"/>
<evidence type="ECO:0000313" key="2">
    <source>
        <dbReference type="EMBL" id="MBL6448620.1"/>
    </source>
</evidence>
<feature type="transmembrane region" description="Helical" evidence="1">
    <location>
        <begin position="51"/>
        <end position="73"/>
    </location>
</feature>
<accession>A0A937G271</accession>
<gene>
    <name evidence="2" type="ORF">JMN32_20075</name>
</gene>
<dbReference type="AlphaFoldDB" id="A0A937G271"/>
<sequence length="215" mass="24716">MDRLNLNNLSYRKLRRLIGYLGIALPVLLFLYSQFFDHEKAFFEVEHSISFYYYTKMSTIFTGILISYGLILFTYRGKWELENKLTNIAGVLALVVAIVPTMFTGSTTLYAHNSLLWRGVIHNLSAAVFIFILGYIVLKFFAQEDMFRSLYLFLGVMVMVGLTLAIFSVFYEIIKEGKELFKGAIFWGETISLFAYGAAWIRRGVHVNTNSVDNE</sequence>
<feature type="transmembrane region" description="Helical" evidence="1">
    <location>
        <begin position="180"/>
        <end position="201"/>
    </location>
</feature>
<organism evidence="2 3">
    <name type="scientific">Fulvivirga marina</name>
    <dbReference type="NCBI Taxonomy" id="2494733"/>
    <lineage>
        <taxon>Bacteria</taxon>
        <taxon>Pseudomonadati</taxon>
        <taxon>Bacteroidota</taxon>
        <taxon>Cytophagia</taxon>
        <taxon>Cytophagales</taxon>
        <taxon>Fulvivirgaceae</taxon>
        <taxon>Fulvivirga</taxon>
    </lineage>
</organism>
<evidence type="ECO:0000256" key="1">
    <source>
        <dbReference type="SAM" id="Phobius"/>
    </source>
</evidence>
<protein>
    <recommendedName>
        <fullName evidence="4">DUF998 domain-containing protein</fullName>
    </recommendedName>
</protein>
<keyword evidence="1" id="KW-0812">Transmembrane</keyword>
<reference evidence="2" key="1">
    <citation type="submission" date="2021-01" db="EMBL/GenBank/DDBJ databases">
        <title>Fulvivirga kasyanovii gen. nov., sp nov., a novel member of the phylum Bacteroidetes isolated from seawater in a mussel farm.</title>
        <authorList>
            <person name="Zhao L.-H."/>
            <person name="Wang Z.-J."/>
        </authorList>
    </citation>
    <scope>NUCLEOTIDE SEQUENCE</scope>
    <source>
        <strain evidence="2">29W222</strain>
    </source>
</reference>
<evidence type="ECO:0000313" key="3">
    <source>
        <dbReference type="Proteomes" id="UP000614216"/>
    </source>
</evidence>
<name>A0A937G271_9BACT</name>
<feature type="transmembrane region" description="Helical" evidence="1">
    <location>
        <begin position="150"/>
        <end position="174"/>
    </location>
</feature>
<keyword evidence="3" id="KW-1185">Reference proteome</keyword>
<comment type="caution">
    <text evidence="2">The sequence shown here is derived from an EMBL/GenBank/DDBJ whole genome shotgun (WGS) entry which is preliminary data.</text>
</comment>
<feature type="transmembrane region" description="Helical" evidence="1">
    <location>
        <begin position="85"/>
        <end position="103"/>
    </location>
</feature>
<evidence type="ECO:0008006" key="4">
    <source>
        <dbReference type="Google" id="ProtNLM"/>
    </source>
</evidence>
<dbReference type="EMBL" id="JAEUGD010000064">
    <property type="protein sequence ID" value="MBL6448620.1"/>
    <property type="molecule type" value="Genomic_DNA"/>
</dbReference>
<dbReference type="Pfam" id="PF23396">
    <property type="entry name" value="DUF7103"/>
    <property type="match status" value="1"/>
</dbReference>
<keyword evidence="1" id="KW-0472">Membrane</keyword>